<gene>
    <name evidence="5" type="ORF">TE42_06140</name>
</gene>
<dbReference type="EMBL" id="JXQG01000032">
    <property type="protein sequence ID" value="KKZ12013.1"/>
    <property type="molecule type" value="Genomic_DNA"/>
</dbReference>
<accession>A0A0G2J4R2</accession>
<reference evidence="5 6" key="1">
    <citation type="submission" date="2015-01" db="EMBL/GenBank/DDBJ databases">
        <title>Lifestyle Evolution in Cyanobacterial Symbionts of Sponges.</title>
        <authorList>
            <person name="Burgsdorf I."/>
            <person name="Slaby B.M."/>
            <person name="Handley K.M."/>
            <person name="Haber M."/>
            <person name="Blom J."/>
            <person name="Marshall C.W."/>
            <person name="Gilbert J.A."/>
            <person name="Hentschel U."/>
            <person name="Steindler L."/>
        </authorList>
    </citation>
    <scope>NUCLEOTIDE SEQUENCE [LARGE SCALE GENOMIC DNA]</scope>
    <source>
        <strain evidence="5">SP3</strain>
    </source>
</reference>
<dbReference type="InterPro" id="IPR011610">
    <property type="entry name" value="SAM_mthyl_Trfase_ML2640-like"/>
</dbReference>
<evidence type="ECO:0000313" key="5">
    <source>
        <dbReference type="EMBL" id="KKZ12013.1"/>
    </source>
</evidence>
<dbReference type="InterPro" id="IPR007213">
    <property type="entry name" value="Ppm1/Ppm2/Tcmp"/>
</dbReference>
<evidence type="ECO:0000256" key="4">
    <source>
        <dbReference type="RuleBase" id="RU362030"/>
    </source>
</evidence>
<comment type="similarity">
    <text evidence="1 4">Belongs to the UPF0677 family.</text>
</comment>
<dbReference type="SUPFAM" id="SSF53335">
    <property type="entry name" value="S-adenosyl-L-methionine-dependent methyltransferases"/>
    <property type="match status" value="1"/>
</dbReference>
<keyword evidence="4" id="KW-0949">S-adenosyl-L-methionine</keyword>
<dbReference type="EC" id="2.1.1.-" evidence="4"/>
<organism evidence="5 6">
    <name type="scientific">Candidatus Synechococcus spongiarum SP3</name>
    <dbReference type="NCBI Taxonomy" id="1604020"/>
    <lineage>
        <taxon>Bacteria</taxon>
        <taxon>Bacillati</taxon>
        <taxon>Cyanobacteriota</taxon>
        <taxon>Cyanophyceae</taxon>
        <taxon>Synechococcales</taxon>
        <taxon>Synechococcaceae</taxon>
        <taxon>Synechococcus</taxon>
    </lineage>
</organism>
<dbReference type="GO" id="GO:0032259">
    <property type="term" value="P:methylation"/>
    <property type="evidence" value="ECO:0007669"/>
    <property type="project" value="UniProtKB-KW"/>
</dbReference>
<dbReference type="GO" id="GO:0008168">
    <property type="term" value="F:methyltransferase activity"/>
    <property type="evidence" value="ECO:0007669"/>
    <property type="project" value="UniProtKB-UniRule"/>
</dbReference>
<dbReference type="PANTHER" id="PTHR43619:SF2">
    <property type="entry name" value="S-ADENOSYL-L-METHIONINE-DEPENDENT METHYLTRANSFERASES SUPERFAMILY PROTEIN"/>
    <property type="match status" value="1"/>
</dbReference>
<name>A0A0G2J4R2_9SYNE</name>
<comment type="caution">
    <text evidence="5">The sequence shown here is derived from an EMBL/GenBank/DDBJ whole genome shotgun (WGS) entry which is preliminary data.</text>
</comment>
<keyword evidence="3" id="KW-0808">Transferase</keyword>
<dbReference type="Proteomes" id="UP000035067">
    <property type="component" value="Unassembled WGS sequence"/>
</dbReference>
<evidence type="ECO:0000256" key="1">
    <source>
        <dbReference type="ARBA" id="ARBA00008138"/>
    </source>
</evidence>
<dbReference type="NCBIfam" id="TIGR00027">
    <property type="entry name" value="mthyl_TIGR00027"/>
    <property type="match status" value="1"/>
</dbReference>
<evidence type="ECO:0000256" key="2">
    <source>
        <dbReference type="ARBA" id="ARBA00022603"/>
    </source>
</evidence>
<dbReference type="PATRIC" id="fig|1604020.3.peg.903"/>
<protein>
    <recommendedName>
        <fullName evidence="4">S-adenosyl-L-methionine-dependent methyltransferase</fullName>
        <ecNumber evidence="4">2.1.1.-</ecNumber>
    </recommendedName>
</protein>
<sequence length="307" mass="34425">MKHQAPPAMGSTNITASNPSRTAEMAAAVRALHRRRAKQPLFDDPYALAMCGNFWRRVVSSDCLSKLVIDTLLATASGIMPVVYTRARFGEDLLEIAVEEGLDQYVIVGAGYDTFFARRPDLMDKLTLYELDQAATQQSKRERMKAAGLSEPENVAYVASDLNQEKLHEALARVNFDATRPALFSWFGVTYYLKMESIKETLINISSHMAPGSAVMFDYLADPKSTPYGFIRMQEASANFVARRGEPWVSSFVPDKLPDFLDELGYETVNHLKPEEVGPRYFHETDDLTYPAFIGLYHGVVRKTESS</sequence>
<dbReference type="Pfam" id="PF04072">
    <property type="entry name" value="LCM"/>
    <property type="match status" value="1"/>
</dbReference>
<evidence type="ECO:0000256" key="3">
    <source>
        <dbReference type="ARBA" id="ARBA00022679"/>
    </source>
</evidence>
<dbReference type="PANTHER" id="PTHR43619">
    <property type="entry name" value="S-ADENOSYL-L-METHIONINE-DEPENDENT METHYLTRANSFERASE YKTD-RELATED"/>
    <property type="match status" value="1"/>
</dbReference>
<proteinExistence type="inferred from homology"/>
<dbReference type="InterPro" id="IPR029063">
    <property type="entry name" value="SAM-dependent_MTases_sf"/>
</dbReference>
<comment type="function">
    <text evidence="4">Exhibits S-adenosyl-L-methionine-dependent methyltransferase activity.</text>
</comment>
<dbReference type="AlphaFoldDB" id="A0A0G2J4R2"/>
<dbReference type="Gene3D" id="3.40.50.150">
    <property type="entry name" value="Vaccinia Virus protein VP39"/>
    <property type="match status" value="1"/>
</dbReference>
<evidence type="ECO:0000313" key="6">
    <source>
        <dbReference type="Proteomes" id="UP000035067"/>
    </source>
</evidence>
<keyword evidence="2 4" id="KW-0489">Methyltransferase</keyword>